<feature type="domain" description="Fimbrial-type adhesion" evidence="2">
    <location>
        <begin position="33"/>
        <end position="164"/>
    </location>
</feature>
<feature type="chain" id="PRO_5019763119" evidence="1">
    <location>
        <begin position="25"/>
        <end position="164"/>
    </location>
</feature>
<evidence type="ECO:0000313" key="3">
    <source>
        <dbReference type="EMBL" id="VFS14978.1"/>
    </source>
</evidence>
<feature type="signal peptide" evidence="1">
    <location>
        <begin position="1"/>
        <end position="24"/>
    </location>
</feature>
<organism evidence="3 4">
    <name type="scientific">Enterobacter cancerogenus</name>
    <dbReference type="NCBI Taxonomy" id="69218"/>
    <lineage>
        <taxon>Bacteria</taxon>
        <taxon>Pseudomonadati</taxon>
        <taxon>Pseudomonadota</taxon>
        <taxon>Gammaproteobacteria</taxon>
        <taxon>Enterobacterales</taxon>
        <taxon>Enterobacteriaceae</taxon>
        <taxon>Enterobacter</taxon>
        <taxon>Enterobacter cloacae complex</taxon>
    </lineage>
</organism>
<dbReference type="GO" id="GO:0043709">
    <property type="term" value="P:cell adhesion involved in single-species biofilm formation"/>
    <property type="evidence" value="ECO:0007669"/>
    <property type="project" value="TreeGrafter"/>
</dbReference>
<dbReference type="SUPFAM" id="SSF49401">
    <property type="entry name" value="Bacterial adhesins"/>
    <property type="match status" value="1"/>
</dbReference>
<gene>
    <name evidence="3" type="primary">mrfF</name>
    <name evidence="3" type="ORF">NCTC12126_01052</name>
</gene>
<dbReference type="InterPro" id="IPR000259">
    <property type="entry name" value="Adhesion_dom_fimbrial"/>
</dbReference>
<reference evidence="3 4" key="1">
    <citation type="submission" date="2019-03" db="EMBL/GenBank/DDBJ databases">
        <authorList>
            <consortium name="Pathogen Informatics"/>
        </authorList>
    </citation>
    <scope>NUCLEOTIDE SEQUENCE [LARGE SCALE GENOMIC DNA]</scope>
    <source>
        <strain evidence="3 4">NCTC12126</strain>
    </source>
</reference>
<proteinExistence type="predicted"/>
<dbReference type="GO" id="GO:0009289">
    <property type="term" value="C:pilus"/>
    <property type="evidence" value="ECO:0007669"/>
    <property type="project" value="InterPro"/>
</dbReference>
<protein>
    <submittedName>
        <fullName evidence="3">MrfE protein</fullName>
    </submittedName>
</protein>
<name>A0A484WSQ2_9ENTR</name>
<dbReference type="InterPro" id="IPR050263">
    <property type="entry name" value="Bact_Fimbrial_Adh_Pro"/>
</dbReference>
<dbReference type="InterPro" id="IPR008966">
    <property type="entry name" value="Adhesion_dom_sf"/>
</dbReference>
<dbReference type="Pfam" id="PF00419">
    <property type="entry name" value="Fimbrial"/>
    <property type="match status" value="1"/>
</dbReference>
<evidence type="ECO:0000259" key="2">
    <source>
        <dbReference type="Pfam" id="PF00419"/>
    </source>
</evidence>
<evidence type="ECO:0000256" key="1">
    <source>
        <dbReference type="SAM" id="SignalP"/>
    </source>
</evidence>
<dbReference type="InterPro" id="IPR036937">
    <property type="entry name" value="Adhesion_dom_fimbrial_sf"/>
</dbReference>
<keyword evidence="1" id="KW-0732">Signal</keyword>
<evidence type="ECO:0000313" key="4">
    <source>
        <dbReference type="Proteomes" id="UP000351155"/>
    </source>
</evidence>
<dbReference type="Proteomes" id="UP000351155">
    <property type="component" value="Unassembled WGS sequence"/>
</dbReference>
<dbReference type="PANTHER" id="PTHR33420:SF34">
    <property type="entry name" value="MINOR FIMBRIAL SUBUNIT"/>
    <property type="match status" value="1"/>
</dbReference>
<dbReference type="Gene3D" id="2.60.40.1090">
    <property type="entry name" value="Fimbrial-type adhesion domain"/>
    <property type="match status" value="1"/>
</dbReference>
<dbReference type="EMBL" id="CAADIW010000005">
    <property type="protein sequence ID" value="VFS14978.1"/>
    <property type="molecule type" value="Genomic_DNA"/>
</dbReference>
<accession>A0A484WSQ2</accession>
<sequence length="164" mass="16906">MTIKTQGTCLGVLLALGLVGVAVAGTATSTLTLNVTVIDEPCVINGGNPIDIDFGNEMLTNKVDGSNYLKTVEYNLDCTNASNPALKLKISGTGADFDGTVLQASQTDLGIRLLSDGTPLALNSWLNFASDTPPLLQAVPVKSPGGKLTAGTFTAVATMTVDYQ</sequence>
<dbReference type="AlphaFoldDB" id="A0A484WSQ2"/>
<dbReference type="PANTHER" id="PTHR33420">
    <property type="entry name" value="FIMBRIAL SUBUNIT ELFA-RELATED"/>
    <property type="match status" value="1"/>
</dbReference>